<evidence type="ECO:0000313" key="2">
    <source>
        <dbReference type="EMBL" id="CTQ43601.1"/>
    </source>
</evidence>
<dbReference type="Pfam" id="PF13410">
    <property type="entry name" value="GST_C_2"/>
    <property type="match status" value="1"/>
</dbReference>
<dbReference type="CDD" id="cd03205">
    <property type="entry name" value="GST_C_6"/>
    <property type="match status" value="1"/>
</dbReference>
<dbReference type="OrthoDB" id="9795329at2"/>
<dbReference type="Gene3D" id="3.40.30.10">
    <property type="entry name" value="Glutaredoxin"/>
    <property type="match status" value="1"/>
</dbReference>
<dbReference type="GO" id="GO:0005737">
    <property type="term" value="C:cytoplasm"/>
    <property type="evidence" value="ECO:0007669"/>
    <property type="project" value="TreeGrafter"/>
</dbReference>
<dbReference type="SUPFAM" id="SSF47616">
    <property type="entry name" value="GST C-terminal domain-like"/>
    <property type="match status" value="1"/>
</dbReference>
<sequence length="216" mass="23546">MMKLRSSPPSPFGRKVKLALSILGLKGKVEIEDANTADPSDSLRSQNPLGKIPALVLENGDVLYDSSVILEYLDFLAGGGKLFPEGEARFPVLRDQTLADGIMDAAILRVYEKRFKEPKYRDPAWDAYQAAKMDRGLKHFEDNTPPVPATAADVNAGSLTLACALGYLDIRFAGEWRQTHPKLVAWLDAFEAAVPAFTDTKVPPAPVPDNAPALLQ</sequence>
<proteinExistence type="predicted"/>
<feature type="domain" description="GST N-terminal" evidence="1">
    <location>
        <begin position="1"/>
        <end position="81"/>
    </location>
</feature>
<dbReference type="Pfam" id="PF13409">
    <property type="entry name" value="GST_N_2"/>
    <property type="match status" value="1"/>
</dbReference>
<dbReference type="InterPro" id="IPR036282">
    <property type="entry name" value="Glutathione-S-Trfase_C_sf"/>
</dbReference>
<protein>
    <submittedName>
        <fullName evidence="2">Putative GST-like protein YibF</fullName>
    </submittedName>
</protein>
<dbReference type="PROSITE" id="PS50404">
    <property type="entry name" value="GST_NTER"/>
    <property type="match status" value="1"/>
</dbReference>
<evidence type="ECO:0000313" key="3">
    <source>
        <dbReference type="Proteomes" id="UP000048926"/>
    </source>
</evidence>
<dbReference type="RefSeq" id="WP_022998022.1">
    <property type="nucleotide sequence ID" value="NZ_CP045617.1"/>
</dbReference>
<organism evidence="2 3">
    <name type="scientific">Roseibium aggregatum</name>
    <dbReference type="NCBI Taxonomy" id="187304"/>
    <lineage>
        <taxon>Bacteria</taxon>
        <taxon>Pseudomonadati</taxon>
        <taxon>Pseudomonadota</taxon>
        <taxon>Alphaproteobacteria</taxon>
        <taxon>Hyphomicrobiales</taxon>
        <taxon>Stappiaceae</taxon>
        <taxon>Roseibium</taxon>
    </lineage>
</organism>
<dbReference type="SUPFAM" id="SSF52833">
    <property type="entry name" value="Thioredoxin-like"/>
    <property type="match status" value="1"/>
</dbReference>
<dbReference type="Proteomes" id="UP000048926">
    <property type="component" value="Unassembled WGS sequence"/>
</dbReference>
<dbReference type="EMBL" id="CXST01000001">
    <property type="protein sequence ID" value="CTQ43601.1"/>
    <property type="molecule type" value="Genomic_DNA"/>
</dbReference>
<dbReference type="InterPro" id="IPR004045">
    <property type="entry name" value="Glutathione_S-Trfase_N"/>
</dbReference>
<reference evidence="3" key="1">
    <citation type="submission" date="2015-07" db="EMBL/GenBank/DDBJ databases">
        <authorList>
            <person name="Rodrigo-Torres Lidia"/>
            <person name="Arahal R.David."/>
        </authorList>
    </citation>
    <scope>NUCLEOTIDE SEQUENCE [LARGE SCALE GENOMIC DNA]</scope>
    <source>
        <strain evidence="3">CECT 4801</strain>
    </source>
</reference>
<dbReference type="STRING" id="187304.B0E33_19775"/>
<name>A0A0M6Y3M0_9HYPH</name>
<dbReference type="PANTHER" id="PTHR43968:SF6">
    <property type="entry name" value="GLUTATHIONE S-TRANSFERASE OMEGA"/>
    <property type="match status" value="1"/>
</dbReference>
<keyword evidence="3" id="KW-1185">Reference proteome</keyword>
<accession>A0A0M6Y3M0</accession>
<evidence type="ECO:0000259" key="1">
    <source>
        <dbReference type="PROSITE" id="PS50404"/>
    </source>
</evidence>
<dbReference type="InterPro" id="IPR050983">
    <property type="entry name" value="GST_Omega/HSP26"/>
</dbReference>
<dbReference type="InterPro" id="IPR036249">
    <property type="entry name" value="Thioredoxin-like_sf"/>
</dbReference>
<gene>
    <name evidence="2" type="primary">yibF</name>
    <name evidence="2" type="ORF">LAL4801_02041</name>
</gene>
<dbReference type="PANTHER" id="PTHR43968">
    <property type="match status" value="1"/>
</dbReference>
<dbReference type="AlphaFoldDB" id="A0A0M6Y3M0"/>
<dbReference type="Gene3D" id="1.20.1050.10">
    <property type="match status" value="1"/>
</dbReference>